<sequence>MIEDGADLPPLLADVRVSELLNKELCGDYLDWLGKHIGAPSRRVTASMLAKRYGYLLVAPVLHAMTGFNKGLMLTPMQCRLISPDYSGCAAGKSSFPELAVEGLTVTVPLAGEREKWREDVLCGLFADHVAPLFKTLSECARVPMAILWENAAVRIAPPYEEEEFEDPHAAEDYVYMSSPSSASLFGEKRNPLAKFMGGAARASGIYSARPRLTCCLYYEMAPEYCRKCPKVRAASGC</sequence>
<comment type="caution">
    <text evidence="2">The sequence shown here is derived from an EMBL/GenBank/DDBJ whole genome shotgun (WGS) entry which is preliminary data.</text>
</comment>
<gene>
    <name evidence="2" type="ORF">PAT3040_06080</name>
</gene>
<organism evidence="2 3">
    <name type="scientific">Paenibacillus agaridevorans</name>
    <dbReference type="NCBI Taxonomy" id="171404"/>
    <lineage>
        <taxon>Bacteria</taxon>
        <taxon>Bacillati</taxon>
        <taxon>Bacillota</taxon>
        <taxon>Bacilli</taxon>
        <taxon>Bacillales</taxon>
        <taxon>Paenibacillaceae</taxon>
        <taxon>Paenibacillus</taxon>
    </lineage>
</organism>
<evidence type="ECO:0000313" key="2">
    <source>
        <dbReference type="EMBL" id="GBG11282.1"/>
    </source>
</evidence>
<name>A0A2R5EX49_9BACL</name>
<protein>
    <recommendedName>
        <fullName evidence="1">Aerobactin siderophore biosynthesis IucA/IucC-like C-terminal domain-containing protein</fullName>
    </recommendedName>
</protein>
<reference evidence="2 3" key="1">
    <citation type="submission" date="2017-08" db="EMBL/GenBank/DDBJ databases">
        <title>Substantial Increase in Enzyme Production by Combined Drug-Resistance Mutations in Paenibacillus agaridevorans.</title>
        <authorList>
            <person name="Tanaka Y."/>
            <person name="Funane K."/>
            <person name="Hosaka T."/>
            <person name="Shiwa Y."/>
            <person name="Fujita N."/>
            <person name="Miyazaki T."/>
            <person name="Yoshikawa H."/>
            <person name="Murakami K."/>
            <person name="Kasahara K."/>
            <person name="Inaoka T."/>
            <person name="Hiraga Y."/>
            <person name="Ochi K."/>
        </authorList>
    </citation>
    <scope>NUCLEOTIDE SEQUENCE [LARGE SCALE GENOMIC DNA]</scope>
    <source>
        <strain evidence="2 3">T-3040</strain>
    </source>
</reference>
<dbReference type="GO" id="GO:0003824">
    <property type="term" value="F:catalytic activity"/>
    <property type="evidence" value="ECO:0007669"/>
    <property type="project" value="UniProtKB-ARBA"/>
</dbReference>
<dbReference type="Pfam" id="PF06276">
    <property type="entry name" value="FhuF"/>
    <property type="match status" value="1"/>
</dbReference>
<proteinExistence type="predicted"/>
<dbReference type="AlphaFoldDB" id="A0A2R5EX49"/>
<evidence type="ECO:0000313" key="3">
    <source>
        <dbReference type="Proteomes" id="UP000245202"/>
    </source>
</evidence>
<dbReference type="EMBL" id="BDQX01000394">
    <property type="protein sequence ID" value="GBG11282.1"/>
    <property type="molecule type" value="Genomic_DNA"/>
</dbReference>
<evidence type="ECO:0000259" key="1">
    <source>
        <dbReference type="Pfam" id="PF06276"/>
    </source>
</evidence>
<keyword evidence="3" id="KW-1185">Reference proteome</keyword>
<feature type="domain" description="Aerobactin siderophore biosynthesis IucA/IucC-like C-terminal" evidence="1">
    <location>
        <begin position="48"/>
        <end position="173"/>
    </location>
</feature>
<dbReference type="Proteomes" id="UP000245202">
    <property type="component" value="Unassembled WGS sequence"/>
</dbReference>
<accession>A0A2R5EX49</accession>
<dbReference type="InterPro" id="IPR022770">
    <property type="entry name" value="IucA/IucC-like_C"/>
</dbReference>